<dbReference type="AlphaFoldDB" id="A0A2S4KW03"/>
<name>A0A2S4KW03_9HYPO</name>
<dbReference type="EMBL" id="PKSG01000528">
    <property type="protein sequence ID" value="POR34353.1"/>
    <property type="molecule type" value="Genomic_DNA"/>
</dbReference>
<dbReference type="InterPro" id="IPR003130">
    <property type="entry name" value="GED"/>
</dbReference>
<evidence type="ECO:0000313" key="2">
    <source>
        <dbReference type="EMBL" id="POR34353.1"/>
    </source>
</evidence>
<dbReference type="OrthoDB" id="415706at2759"/>
<protein>
    <recommendedName>
        <fullName evidence="1">GED domain-containing protein</fullName>
    </recommendedName>
</protein>
<feature type="domain" description="GED" evidence="1">
    <location>
        <begin position="26"/>
        <end position="112"/>
    </location>
</feature>
<reference evidence="2 3" key="1">
    <citation type="submission" date="2018-01" db="EMBL/GenBank/DDBJ databases">
        <title>Harnessing the power of phylogenomics to disentangle the directionality and signatures of interkingdom host jumping in the parasitic fungal genus Tolypocladium.</title>
        <authorList>
            <person name="Quandt C.A."/>
            <person name="Patterson W."/>
            <person name="Spatafora J.W."/>
        </authorList>
    </citation>
    <scope>NUCLEOTIDE SEQUENCE [LARGE SCALE GENOMIC DNA]</scope>
    <source>
        <strain evidence="2 3">NRBC 100945</strain>
    </source>
</reference>
<sequence>MAAGDYVRVDELERGTLNRDNDEQVCEDILDVFESYYKVAQKQFVDVVFQQVIVYFLLRGEESPLKVFGPNLVMGLENEQLELIAGEDEETNQQRNALEHEIGNLEEALKIL</sequence>
<gene>
    <name evidence="2" type="ORF">TPAR_05438</name>
</gene>
<dbReference type="STRING" id="94208.A0A2S4KW03"/>
<dbReference type="PROSITE" id="PS51388">
    <property type="entry name" value="GED"/>
    <property type="match status" value="1"/>
</dbReference>
<dbReference type="Proteomes" id="UP000237481">
    <property type="component" value="Unassembled WGS sequence"/>
</dbReference>
<dbReference type="GO" id="GO:0005525">
    <property type="term" value="F:GTP binding"/>
    <property type="evidence" value="ECO:0007669"/>
    <property type="project" value="InterPro"/>
</dbReference>
<evidence type="ECO:0000259" key="1">
    <source>
        <dbReference type="PROSITE" id="PS51388"/>
    </source>
</evidence>
<dbReference type="Pfam" id="PF02212">
    <property type="entry name" value="GED"/>
    <property type="match status" value="1"/>
</dbReference>
<proteinExistence type="predicted"/>
<dbReference type="InterPro" id="IPR020850">
    <property type="entry name" value="GED_dom"/>
</dbReference>
<keyword evidence="3" id="KW-1185">Reference proteome</keyword>
<evidence type="ECO:0000313" key="3">
    <source>
        <dbReference type="Proteomes" id="UP000237481"/>
    </source>
</evidence>
<accession>A0A2S4KW03</accession>
<comment type="caution">
    <text evidence="2">The sequence shown here is derived from an EMBL/GenBank/DDBJ whole genome shotgun (WGS) entry which is preliminary data.</text>
</comment>
<organism evidence="2 3">
    <name type="scientific">Tolypocladium paradoxum</name>
    <dbReference type="NCBI Taxonomy" id="94208"/>
    <lineage>
        <taxon>Eukaryota</taxon>
        <taxon>Fungi</taxon>
        <taxon>Dikarya</taxon>
        <taxon>Ascomycota</taxon>
        <taxon>Pezizomycotina</taxon>
        <taxon>Sordariomycetes</taxon>
        <taxon>Hypocreomycetidae</taxon>
        <taxon>Hypocreales</taxon>
        <taxon>Ophiocordycipitaceae</taxon>
        <taxon>Tolypocladium</taxon>
    </lineage>
</organism>
<dbReference type="GO" id="GO:0003924">
    <property type="term" value="F:GTPase activity"/>
    <property type="evidence" value="ECO:0007669"/>
    <property type="project" value="InterPro"/>
</dbReference>